<accession>A0AAJ5WBP1</accession>
<name>A0AAJ5WBP1_9SPHI</name>
<protein>
    <recommendedName>
        <fullName evidence="3">Lipoprotein</fullName>
    </recommendedName>
</protein>
<evidence type="ECO:0008006" key="3">
    <source>
        <dbReference type="Google" id="ProtNLM"/>
    </source>
</evidence>
<reference evidence="1" key="1">
    <citation type="submission" date="2023-03" db="EMBL/GenBank/DDBJ databases">
        <title>Andean soil-derived lignocellulolytic bacterial consortium as a source of novel taxa and putative plastic-active enzymes.</title>
        <authorList>
            <person name="Diaz-Garcia L."/>
            <person name="Chuvochina M."/>
            <person name="Feuerriegel G."/>
            <person name="Bunk B."/>
            <person name="Sproer C."/>
            <person name="Streit W.R."/>
            <person name="Rodriguez L.M."/>
            <person name="Overmann J."/>
            <person name="Jimenez D.J."/>
        </authorList>
    </citation>
    <scope>NUCLEOTIDE SEQUENCE</scope>
    <source>
        <strain evidence="1">MAG 3858</strain>
    </source>
</reference>
<dbReference type="EMBL" id="CP119313">
    <property type="protein sequence ID" value="WEK21350.1"/>
    <property type="molecule type" value="Genomic_DNA"/>
</dbReference>
<dbReference type="Proteomes" id="UP001214530">
    <property type="component" value="Chromosome"/>
</dbReference>
<proteinExistence type="predicted"/>
<dbReference type="PROSITE" id="PS51257">
    <property type="entry name" value="PROKAR_LIPOPROTEIN"/>
    <property type="match status" value="1"/>
</dbReference>
<sequence>MKLIYLLSTLTFLAACNSPQEKNGTVKRTTTSSRQEVPGDCFIPRDSADRMTASYIASYSSERPDTLLSWSIDAEALRQYLTDTHIKEVKIALGHTLPYVNSGKFGIPTGFSSTALTIVVTGINDAGHTVYYNSNYALDRAKPCPPICF</sequence>
<gene>
    <name evidence="1" type="ORF">P0Y49_09370</name>
</gene>
<evidence type="ECO:0000313" key="2">
    <source>
        <dbReference type="Proteomes" id="UP001214530"/>
    </source>
</evidence>
<dbReference type="AlphaFoldDB" id="A0AAJ5WBP1"/>
<evidence type="ECO:0000313" key="1">
    <source>
        <dbReference type="EMBL" id="WEK21350.1"/>
    </source>
</evidence>
<organism evidence="1 2">
    <name type="scientific">Candidatus Pedobacter colombiensis</name>
    <dbReference type="NCBI Taxonomy" id="3121371"/>
    <lineage>
        <taxon>Bacteria</taxon>
        <taxon>Pseudomonadati</taxon>
        <taxon>Bacteroidota</taxon>
        <taxon>Sphingobacteriia</taxon>
        <taxon>Sphingobacteriales</taxon>
        <taxon>Sphingobacteriaceae</taxon>
        <taxon>Pedobacter</taxon>
    </lineage>
</organism>